<dbReference type="OrthoDB" id="347272at2759"/>
<organism evidence="1 2">
    <name type="scientific">Eimeria acervulina</name>
    <name type="common">Coccidian parasite</name>
    <dbReference type="NCBI Taxonomy" id="5801"/>
    <lineage>
        <taxon>Eukaryota</taxon>
        <taxon>Sar</taxon>
        <taxon>Alveolata</taxon>
        <taxon>Apicomplexa</taxon>
        <taxon>Conoidasida</taxon>
        <taxon>Coccidia</taxon>
        <taxon>Eucoccidiorida</taxon>
        <taxon>Eimeriorina</taxon>
        <taxon>Eimeriidae</taxon>
        <taxon>Eimeria</taxon>
    </lineage>
</organism>
<protein>
    <submittedName>
        <fullName evidence="1">Uncharacterized protein</fullName>
    </submittedName>
</protein>
<name>U6GFZ4_EIMAC</name>
<dbReference type="AlphaFoldDB" id="U6GFZ4"/>
<dbReference type="RefSeq" id="XP_013250708.1">
    <property type="nucleotide sequence ID" value="XM_013395254.1"/>
</dbReference>
<proteinExistence type="predicted"/>
<dbReference type="Proteomes" id="UP000018050">
    <property type="component" value="Unassembled WGS sequence"/>
</dbReference>
<keyword evidence="2" id="KW-1185">Reference proteome</keyword>
<reference evidence="1" key="2">
    <citation type="submission" date="2013-10" db="EMBL/GenBank/DDBJ databases">
        <authorList>
            <person name="Aslett M."/>
        </authorList>
    </citation>
    <scope>NUCLEOTIDE SEQUENCE</scope>
    <source>
        <strain evidence="1">Houghton</strain>
    </source>
</reference>
<evidence type="ECO:0000313" key="1">
    <source>
        <dbReference type="EMBL" id="CDI79161.1"/>
    </source>
</evidence>
<evidence type="ECO:0000313" key="2">
    <source>
        <dbReference type="Proteomes" id="UP000018050"/>
    </source>
</evidence>
<sequence>MKGHKRLKKIPHEDSYLTIFSRQAPHLHTNSGVYLAPQPVPGAPGDFARAHTIPASSPYGGRRLSAPVEACHWPLRACSKCARTPLYARGILNLSIPSATCQFEGGLHDGVVSPQGGAVALRALDSRNDVLSGDGGSERTCCSTYVRNCALVISEDPLLRPSLLAISLGISEVHTVVMKEANWESAATFAKCFGRPGSLKVFRSLEALEQEVFEHRVCQVLTGEVTLSHTCRGAANSGCQPRGDPVAGSVLGVDGQHHCQDLCTGTTKPDGIAEGLQAHLHRYRVVLIDDQYCGPIVSAFGLPLLLEFVRTHTWRWQTLATPASCPPLVASNQYLKRLEGEKLSRPRQRRLAASGRTMSGASIRLEDVVLSGRFCVLESYELTSLVRCTYKDPEVELASGLCTRDTEGGEDLSKKGSTAKDDLEDWLSKKKALQAKCPRCARDRQLRWSKERQTIVNGNAVCGVEIAGPCAGLIVRSHIVFDEGITLFPSAPLMVFLPDEVQLSTRHVVMLGPGELVIKDTRVTEELQTGRPPVPPWRNLKTQQPTYCWQWTAVCDGMRQSEFDIHVTLRDLLQTAREEGVEGLSSPENPEAI</sequence>
<dbReference type="GeneID" id="25268242"/>
<dbReference type="VEuPathDB" id="ToxoDB:EAH_00001720"/>
<gene>
    <name evidence="1" type="ORF">EAH_00001720</name>
</gene>
<dbReference type="EMBL" id="HG670980">
    <property type="protein sequence ID" value="CDI79161.1"/>
    <property type="molecule type" value="Genomic_DNA"/>
</dbReference>
<accession>U6GFZ4</accession>
<reference evidence="1" key="1">
    <citation type="submission" date="2013-10" db="EMBL/GenBank/DDBJ databases">
        <title>Genomic analysis of the causative agents of coccidiosis in chickens.</title>
        <authorList>
            <person name="Reid A.J."/>
            <person name="Blake D."/>
            <person name="Billington K."/>
            <person name="Browne H."/>
            <person name="Dunn M."/>
            <person name="Hung S."/>
            <person name="Kawahara F."/>
            <person name="Miranda-Saavedra D."/>
            <person name="Mourier T."/>
            <person name="Nagra H."/>
            <person name="Otto T.D."/>
            <person name="Rawlings N."/>
            <person name="Sanchez A."/>
            <person name="Sanders M."/>
            <person name="Subramaniam C."/>
            <person name="Tay Y."/>
            <person name="Dear P."/>
            <person name="Doerig C."/>
            <person name="Gruber A."/>
            <person name="Parkinson J."/>
            <person name="Shirley M."/>
            <person name="Wan K.L."/>
            <person name="Berriman M."/>
            <person name="Tomley F."/>
            <person name="Pain A."/>
        </authorList>
    </citation>
    <scope>NUCLEOTIDE SEQUENCE</scope>
    <source>
        <strain evidence="1">Houghton</strain>
    </source>
</reference>